<evidence type="ECO:0000313" key="3">
    <source>
        <dbReference type="EMBL" id="EEF62234.1"/>
    </source>
</evidence>
<name>B9XCN8_PEDPL</name>
<feature type="signal peptide" evidence="1">
    <location>
        <begin position="1"/>
        <end position="18"/>
    </location>
</feature>
<evidence type="ECO:0000256" key="1">
    <source>
        <dbReference type="SAM" id="SignalP"/>
    </source>
</evidence>
<dbReference type="OrthoDB" id="9770183at2"/>
<organism evidence="3 4">
    <name type="scientific">Pedosphaera parvula (strain Ellin514)</name>
    <dbReference type="NCBI Taxonomy" id="320771"/>
    <lineage>
        <taxon>Bacteria</taxon>
        <taxon>Pseudomonadati</taxon>
        <taxon>Verrucomicrobiota</taxon>
        <taxon>Pedosphaerae</taxon>
        <taxon>Pedosphaerales</taxon>
        <taxon>Pedosphaeraceae</taxon>
        <taxon>Pedosphaera</taxon>
    </lineage>
</organism>
<dbReference type="InterPro" id="IPR012338">
    <property type="entry name" value="Beta-lactam/transpept-like"/>
</dbReference>
<proteinExistence type="predicted"/>
<feature type="domain" description="Beta-lactamase-related" evidence="2">
    <location>
        <begin position="21"/>
        <end position="329"/>
    </location>
</feature>
<comment type="caution">
    <text evidence="3">The sequence shown here is derived from an EMBL/GenBank/DDBJ whole genome shotgun (WGS) entry which is preliminary data.</text>
</comment>
<dbReference type="AlphaFoldDB" id="B9XCN8"/>
<dbReference type="Pfam" id="PF00144">
    <property type="entry name" value="Beta-lactamase"/>
    <property type="match status" value="1"/>
</dbReference>
<keyword evidence="4" id="KW-1185">Reference proteome</keyword>
<dbReference type="PANTHER" id="PTHR46825:SF9">
    <property type="entry name" value="BETA-LACTAMASE-RELATED DOMAIN-CONTAINING PROTEIN"/>
    <property type="match status" value="1"/>
</dbReference>
<keyword evidence="1" id="KW-0732">Signal</keyword>
<evidence type="ECO:0000259" key="2">
    <source>
        <dbReference type="Pfam" id="PF00144"/>
    </source>
</evidence>
<dbReference type="EMBL" id="ABOX02000005">
    <property type="protein sequence ID" value="EEF62234.1"/>
    <property type="molecule type" value="Genomic_DNA"/>
</dbReference>
<dbReference type="InterPro" id="IPR001466">
    <property type="entry name" value="Beta-lactam-related"/>
</dbReference>
<sequence length="351" mass="38893" precursor="true">MKIWLLAVLLFCSQLVRADKVDGYVREQMKKGSIPGVAVTVIKDGKRVKTGLYGFSNLELKTSVTKDSVFEIGALTKQFTAAGILLLVQEGKVSLEAPISQYLTNTPAAWSSITVRHLLNHTSGIKSFTDQPGFELSKHLTQQQFLENLAILPLEFRPGEQFKYGNTGFILLGYIIENVSGKSYWEFMNERLFAPLKMRTTTNREPATVMAGRANGYERSKSGGLVNRDYNLTELFSTGGLVSTLEDMVKWDAALAENKVLSAATKELMWNPTRLKDGTMKHYGFGWGVETNGRRNVGHSGYTSGFTSSYQLYPDDKLSIIVLCNLGEESLATILADGIAKFYLPEVKVGK</sequence>
<dbReference type="RefSeq" id="WP_007413586.1">
    <property type="nucleotide sequence ID" value="NZ_ABOX02000005.1"/>
</dbReference>
<feature type="chain" id="PRO_5002894291" evidence="1">
    <location>
        <begin position="19"/>
        <end position="351"/>
    </location>
</feature>
<dbReference type="STRING" id="320771.Cflav_PD4869"/>
<reference evidence="3 4" key="1">
    <citation type="journal article" date="2011" name="J. Bacteriol.">
        <title>Genome sequence of 'Pedosphaera parvula' Ellin514, an aerobic Verrucomicrobial isolate from pasture soil.</title>
        <authorList>
            <person name="Kant R."/>
            <person name="van Passel M.W."/>
            <person name="Sangwan P."/>
            <person name="Palva A."/>
            <person name="Lucas S."/>
            <person name="Copeland A."/>
            <person name="Lapidus A."/>
            <person name="Glavina Del Rio T."/>
            <person name="Dalin E."/>
            <person name="Tice H."/>
            <person name="Bruce D."/>
            <person name="Goodwin L."/>
            <person name="Pitluck S."/>
            <person name="Chertkov O."/>
            <person name="Larimer F.W."/>
            <person name="Land M.L."/>
            <person name="Hauser L."/>
            <person name="Brettin T.S."/>
            <person name="Detter J.C."/>
            <person name="Han S."/>
            <person name="de Vos W.M."/>
            <person name="Janssen P.H."/>
            <person name="Smidt H."/>
        </authorList>
    </citation>
    <scope>NUCLEOTIDE SEQUENCE [LARGE SCALE GENOMIC DNA]</scope>
    <source>
        <strain evidence="3 4">Ellin514</strain>
    </source>
</reference>
<dbReference type="Gene3D" id="3.40.710.10">
    <property type="entry name" value="DD-peptidase/beta-lactamase superfamily"/>
    <property type="match status" value="1"/>
</dbReference>
<dbReference type="Proteomes" id="UP000003688">
    <property type="component" value="Unassembled WGS sequence"/>
</dbReference>
<protein>
    <submittedName>
        <fullName evidence="3">Beta-lactamase</fullName>
    </submittedName>
</protein>
<evidence type="ECO:0000313" key="4">
    <source>
        <dbReference type="Proteomes" id="UP000003688"/>
    </source>
</evidence>
<dbReference type="PANTHER" id="PTHR46825">
    <property type="entry name" value="D-ALANYL-D-ALANINE-CARBOXYPEPTIDASE/ENDOPEPTIDASE AMPH"/>
    <property type="match status" value="1"/>
</dbReference>
<gene>
    <name evidence="3" type="ORF">Cflav_PD4869</name>
</gene>
<dbReference type="InterPro" id="IPR050491">
    <property type="entry name" value="AmpC-like"/>
</dbReference>
<dbReference type="SUPFAM" id="SSF56601">
    <property type="entry name" value="beta-lactamase/transpeptidase-like"/>
    <property type="match status" value="1"/>
</dbReference>
<accession>B9XCN8</accession>